<accession>A0A7G8LJN7</accession>
<dbReference type="EMBL" id="MT711889">
    <property type="protein sequence ID" value="QNJ57459.1"/>
    <property type="molecule type" value="Genomic_DNA"/>
</dbReference>
<organism evidence="1 2">
    <name type="scientific">Pseudomonas phage Waldo5</name>
    <dbReference type="NCBI Taxonomy" id="2762290"/>
    <lineage>
        <taxon>Viruses</taxon>
        <taxon>Duplodnaviria</taxon>
        <taxon>Heunggongvirae</taxon>
        <taxon>Uroviricota</taxon>
        <taxon>Caudoviricetes</taxon>
        <taxon>Autographivirales</taxon>
        <taxon>Autotranscriptaviridae</taxon>
        <taxon>Studiervirinae</taxon>
        <taxon>Waldovirus</taxon>
        <taxon>Waldovirus waldo5</taxon>
    </lineage>
</organism>
<proteinExistence type="predicted"/>
<name>A0A7G8LJN7_9CAUD</name>
<dbReference type="Proteomes" id="UP000515889">
    <property type="component" value="Segment"/>
</dbReference>
<evidence type="ECO:0000313" key="1">
    <source>
        <dbReference type="EMBL" id="QNJ57459.1"/>
    </source>
</evidence>
<protein>
    <submittedName>
        <fullName evidence="1">Uncharacterized protein</fullName>
    </submittedName>
</protein>
<reference evidence="1 2" key="1">
    <citation type="submission" date="2020-07" db="EMBL/GenBank/DDBJ databases">
        <authorList>
            <person name="Tyler E."/>
            <person name="Herman J."/>
            <person name="Anderson S."/>
            <person name="Huang C."/>
            <person name="Mingo D."/>
            <person name="O'Donnell J."/>
            <person name="Temple L."/>
        </authorList>
    </citation>
    <scope>NUCLEOTIDE SEQUENCE [LARGE SCALE GENOMIC DNA]</scope>
</reference>
<keyword evidence="2" id="KW-1185">Reference proteome</keyword>
<sequence>MKALKSFDIVTALILLAGRIAQRRHQKLVAREASLKAAIAATQRAYQDTVSARVAADYRAQDITRVK</sequence>
<evidence type="ECO:0000313" key="2">
    <source>
        <dbReference type="Proteomes" id="UP000515889"/>
    </source>
</evidence>